<evidence type="ECO:0000313" key="6">
    <source>
        <dbReference type="EMBL" id="GAD58971.1"/>
    </source>
</evidence>
<dbReference type="Proteomes" id="UP000016569">
    <property type="component" value="Unassembled WGS sequence"/>
</dbReference>
<comment type="catalytic activity">
    <reaction evidence="2">
        <text>2 superoxide + 2 H(+) = H2O2 + O2</text>
        <dbReference type="Rhea" id="RHEA:20696"/>
        <dbReference type="ChEBI" id="CHEBI:15378"/>
        <dbReference type="ChEBI" id="CHEBI:15379"/>
        <dbReference type="ChEBI" id="CHEBI:16240"/>
        <dbReference type="ChEBI" id="CHEBI:18421"/>
        <dbReference type="EC" id="1.15.1.1"/>
    </reaction>
</comment>
<protein>
    <recommendedName>
        <fullName evidence="2">Superoxide dismutase [Cu-Zn]</fullName>
        <ecNumber evidence="2">1.15.1.1</ecNumber>
    </recommendedName>
</protein>
<comment type="similarity">
    <text evidence="1 2">Belongs to the Cu-Zn superoxide dismutase family.</text>
</comment>
<dbReference type="OrthoDB" id="5431326at2"/>
<evidence type="ECO:0000259" key="5">
    <source>
        <dbReference type="Pfam" id="PF00080"/>
    </source>
</evidence>
<evidence type="ECO:0000256" key="4">
    <source>
        <dbReference type="SAM" id="SignalP"/>
    </source>
</evidence>
<gene>
    <name evidence="6" type="ORF">MBEBAB_1221</name>
</gene>
<accession>A0A8E0KIS1</accession>
<proteinExistence type="inferred from homology"/>
<keyword evidence="2" id="KW-0186">Copper</keyword>
<evidence type="ECO:0000256" key="3">
    <source>
        <dbReference type="SAM" id="MobiDB-lite"/>
    </source>
</evidence>
<feature type="region of interest" description="Disordered" evidence="3">
    <location>
        <begin position="23"/>
        <end position="45"/>
    </location>
</feature>
<feature type="chain" id="PRO_5034276187" description="Superoxide dismutase [Cu-Zn]" evidence="4">
    <location>
        <begin position="20"/>
        <end position="205"/>
    </location>
</feature>
<dbReference type="GO" id="GO:0005507">
    <property type="term" value="F:copper ion binding"/>
    <property type="evidence" value="ECO:0007669"/>
    <property type="project" value="InterPro"/>
</dbReference>
<dbReference type="EC" id="1.15.1.1" evidence="2"/>
<keyword evidence="7" id="KW-1185">Reference proteome</keyword>
<feature type="domain" description="Superoxide dismutase copper/zinc binding" evidence="5">
    <location>
        <begin position="70"/>
        <end position="202"/>
    </location>
</feature>
<feature type="region of interest" description="Disordered" evidence="3">
    <location>
        <begin position="116"/>
        <end position="142"/>
    </location>
</feature>
<sequence>MRANLLLTTVLGIGALGLAACGDTEPTTPPAPSTAPSETASAPADQDLVRATTTETGNATLMSNDGEEIGTVTLTQAPTGLLMRVEAEGLTPGWHGIHIHAVGDCGDAAFQNAGSHINHNQAPHGLLNPEGPDDGDLPNIHAGENGQARAELFTTSARIAENGPGQWLWDEDGSAVVIHASPDDHRSQPIGGAGDRVACAVVSRG</sequence>
<dbReference type="InterPro" id="IPR001424">
    <property type="entry name" value="SOD_Cu_Zn_dom"/>
</dbReference>
<keyword evidence="2" id="KW-0862">Zinc</keyword>
<name>A0A8E0KIS1_9CAUL</name>
<feature type="signal peptide" evidence="4">
    <location>
        <begin position="1"/>
        <end position="19"/>
    </location>
</feature>
<dbReference type="InterPro" id="IPR024134">
    <property type="entry name" value="SOD_Cu/Zn_/chaperone"/>
</dbReference>
<comment type="function">
    <text evidence="2">Destroys radicals which are normally produced within the cells and which are toxic to biological systems.</text>
</comment>
<comment type="cofactor">
    <cofactor evidence="2">
        <name>Cu cation</name>
        <dbReference type="ChEBI" id="CHEBI:23378"/>
    </cofactor>
    <text evidence="2">Binds 1 copper ion per subunit.</text>
</comment>
<dbReference type="InterPro" id="IPR036423">
    <property type="entry name" value="SOD-like_Cu/Zn_dom_sf"/>
</dbReference>
<dbReference type="Pfam" id="PF00080">
    <property type="entry name" value="Sod_Cu"/>
    <property type="match status" value="1"/>
</dbReference>
<dbReference type="PANTHER" id="PTHR10003">
    <property type="entry name" value="SUPEROXIDE DISMUTASE CU-ZN -RELATED"/>
    <property type="match status" value="1"/>
</dbReference>
<keyword evidence="2" id="KW-0479">Metal-binding</keyword>
<evidence type="ECO:0000256" key="2">
    <source>
        <dbReference type="RuleBase" id="RU000393"/>
    </source>
</evidence>
<dbReference type="CDD" id="cd00305">
    <property type="entry name" value="Cu-Zn_Superoxide_Dismutase"/>
    <property type="match status" value="1"/>
</dbReference>
<dbReference type="PROSITE" id="PS00332">
    <property type="entry name" value="SOD_CU_ZN_2"/>
    <property type="match status" value="1"/>
</dbReference>
<dbReference type="InterPro" id="IPR018152">
    <property type="entry name" value="SOD_Cu/Zn_BS"/>
</dbReference>
<reference evidence="7" key="1">
    <citation type="journal article" date="2013" name="Genome Announc.">
        <title>Draft Genome Sequence of the Dimorphic Prosthecate Bacterium Brevundimonas abyssalis TAR-001T.</title>
        <authorList>
            <person name="Tsubouchi T."/>
            <person name="Nishi S."/>
            <person name="Usui K."/>
            <person name="Shimane Y."/>
            <person name="Takaki Y."/>
            <person name="Maruyama T."/>
            <person name="Hatada Y."/>
        </authorList>
    </citation>
    <scope>NUCLEOTIDE SEQUENCE [LARGE SCALE GENOMIC DNA]</scope>
    <source>
        <strain evidence="7">TAR-001</strain>
    </source>
</reference>
<dbReference type="SUPFAM" id="SSF49329">
    <property type="entry name" value="Cu,Zn superoxide dismutase-like"/>
    <property type="match status" value="1"/>
</dbReference>
<dbReference type="AlphaFoldDB" id="A0A8E0KIS1"/>
<dbReference type="Gene3D" id="2.60.40.200">
    <property type="entry name" value="Superoxide dismutase, copper/zinc binding domain"/>
    <property type="match status" value="1"/>
</dbReference>
<dbReference type="PROSITE" id="PS51257">
    <property type="entry name" value="PROKAR_LIPOPROTEIN"/>
    <property type="match status" value="1"/>
</dbReference>
<comment type="caution">
    <text evidence="6">The sequence shown here is derived from an EMBL/GenBank/DDBJ whole genome shotgun (WGS) entry which is preliminary data.</text>
</comment>
<dbReference type="RefSeq" id="WP_021697067.1">
    <property type="nucleotide sequence ID" value="NZ_BATC01000015.1"/>
</dbReference>
<feature type="compositionally biased region" description="Low complexity" evidence="3">
    <location>
        <begin position="34"/>
        <end position="44"/>
    </location>
</feature>
<dbReference type="EMBL" id="BATC01000015">
    <property type="protein sequence ID" value="GAD58971.1"/>
    <property type="molecule type" value="Genomic_DNA"/>
</dbReference>
<comment type="cofactor">
    <cofactor evidence="2">
        <name>Zn(2+)</name>
        <dbReference type="ChEBI" id="CHEBI:29105"/>
    </cofactor>
    <text evidence="2">Binds 1 zinc ion per subunit.</text>
</comment>
<keyword evidence="4" id="KW-0732">Signal</keyword>
<evidence type="ECO:0000313" key="7">
    <source>
        <dbReference type="Proteomes" id="UP000016569"/>
    </source>
</evidence>
<dbReference type="GO" id="GO:0004784">
    <property type="term" value="F:superoxide dismutase activity"/>
    <property type="evidence" value="ECO:0007669"/>
    <property type="project" value="UniProtKB-EC"/>
</dbReference>
<evidence type="ECO:0000256" key="1">
    <source>
        <dbReference type="ARBA" id="ARBA00010457"/>
    </source>
</evidence>
<keyword evidence="2" id="KW-0560">Oxidoreductase</keyword>
<organism evidence="6 7">
    <name type="scientific">Brevundimonas abyssalis TAR-001</name>
    <dbReference type="NCBI Taxonomy" id="1391729"/>
    <lineage>
        <taxon>Bacteria</taxon>
        <taxon>Pseudomonadati</taxon>
        <taxon>Pseudomonadota</taxon>
        <taxon>Alphaproteobacteria</taxon>
        <taxon>Caulobacterales</taxon>
        <taxon>Caulobacteraceae</taxon>
        <taxon>Brevundimonas</taxon>
    </lineage>
</organism>
<dbReference type="PROSITE" id="PS00087">
    <property type="entry name" value="SOD_CU_ZN_1"/>
    <property type="match status" value="1"/>
</dbReference>